<organism evidence="1 2">
    <name type="scientific">Solanum commersonii</name>
    <name type="common">Commerson's wild potato</name>
    <name type="synonym">Commerson's nightshade</name>
    <dbReference type="NCBI Taxonomy" id="4109"/>
    <lineage>
        <taxon>Eukaryota</taxon>
        <taxon>Viridiplantae</taxon>
        <taxon>Streptophyta</taxon>
        <taxon>Embryophyta</taxon>
        <taxon>Tracheophyta</taxon>
        <taxon>Spermatophyta</taxon>
        <taxon>Magnoliopsida</taxon>
        <taxon>eudicotyledons</taxon>
        <taxon>Gunneridae</taxon>
        <taxon>Pentapetalae</taxon>
        <taxon>asterids</taxon>
        <taxon>lamiids</taxon>
        <taxon>Solanales</taxon>
        <taxon>Solanaceae</taxon>
        <taxon>Solanoideae</taxon>
        <taxon>Solaneae</taxon>
        <taxon>Solanum</taxon>
    </lineage>
</organism>
<keyword evidence="2" id="KW-1185">Reference proteome</keyword>
<gene>
    <name evidence="1" type="ORF">H5410_042375</name>
</gene>
<reference evidence="1 2" key="1">
    <citation type="submission" date="2020-09" db="EMBL/GenBank/DDBJ databases">
        <title>De no assembly of potato wild relative species, Solanum commersonii.</title>
        <authorList>
            <person name="Cho K."/>
        </authorList>
    </citation>
    <scope>NUCLEOTIDE SEQUENCE [LARGE SCALE GENOMIC DNA]</scope>
    <source>
        <strain evidence="1">LZ3.2</strain>
        <tissue evidence="1">Leaf</tissue>
    </source>
</reference>
<dbReference type="OrthoDB" id="10558252at2759"/>
<comment type="caution">
    <text evidence="1">The sequence shown here is derived from an EMBL/GenBank/DDBJ whole genome shotgun (WGS) entry which is preliminary data.</text>
</comment>
<name>A0A9J5XVJ1_SOLCO</name>
<dbReference type="Proteomes" id="UP000824120">
    <property type="component" value="Chromosome 8"/>
</dbReference>
<sequence length="164" mass="18356">MQCGPFRRTIQAKTITPPLPGKSSLDAESVNQHFFWVLVHGIQNLLTSSPTGLWIFPSKLKIETQAFPELFDKVNGFKLPSLLFCHQKNSNLSVATFNDLVDKAGYMNCHNYGIEQSDIAAFCVLPLFHVFGPVIFTYSQLQKGNTVVSMDKFDLEMIILRGTG</sequence>
<dbReference type="EMBL" id="JACXVP010000008">
    <property type="protein sequence ID" value="KAG5591861.1"/>
    <property type="molecule type" value="Genomic_DNA"/>
</dbReference>
<dbReference type="AlphaFoldDB" id="A0A9J5XVJ1"/>
<proteinExistence type="predicted"/>
<dbReference type="Gene3D" id="3.40.50.980">
    <property type="match status" value="1"/>
</dbReference>
<evidence type="ECO:0000313" key="2">
    <source>
        <dbReference type="Proteomes" id="UP000824120"/>
    </source>
</evidence>
<accession>A0A9J5XVJ1</accession>
<protein>
    <submittedName>
        <fullName evidence="1">Uncharacterized protein</fullName>
    </submittedName>
</protein>
<evidence type="ECO:0000313" key="1">
    <source>
        <dbReference type="EMBL" id="KAG5591861.1"/>
    </source>
</evidence>